<dbReference type="NCBIfam" id="TIGR00254">
    <property type="entry name" value="GGDEF"/>
    <property type="match status" value="1"/>
</dbReference>
<sequence>MIKDDFLTLTAQKFINTYFTSRNFDQVKNMFAPEGSWLGASNNTMANNLKQFDQYFKEGCNEGYVPEITFQDCYVIYNDDNIGIVYCNYHLHIESKGALFDMDQRVTIVLKQFNTTLKIIHVHASTPNDAISQEEFYTNEIAKLGYKELQQALKKKNEQIEMIIRTTAGGMKGSLDDEFYTYFYVNEELCKMLGYTYDEFMEMSHGTAVGAVYPPDLPAALADCKRCFAIGPEYKTEYRIRKKDGSLLWVMDSGRKVTDENGQVVINSIITDISELKEMVNRLKIDQERYEIVSQLSDDIIFEYDVENNSLVYQQLQADTPVKNILTNFLTVDLKNTHLYHGDIERFKKDLKIILSNQVSNELYKLEYRFAIAPQSYTWYRLTFRRIFDNDNKLTKVVGKVVDISSELRLKHQSITDPLTGTYNRLYITSAIQEYCHILKNNLSYACILIDIDYFKKINDTYGHIIGDRFLIEIVKIIKRFFRASDLIGRIGGDEFLIFIKDIYDKEIVREKADALIKKIHEYVTANNYPKEISISMGIHIDNRPEISFTELYNKVDIALYNAKHNGRDRYVYYHEGMTYPK</sequence>
<dbReference type="GO" id="GO:1902201">
    <property type="term" value="P:negative regulation of bacterial-type flagellum-dependent cell motility"/>
    <property type="evidence" value="ECO:0007669"/>
    <property type="project" value="TreeGrafter"/>
</dbReference>
<reference evidence="4" key="1">
    <citation type="submission" date="2019-11" db="EMBL/GenBank/DDBJ databases">
        <authorList>
            <person name="Feng L."/>
        </authorList>
    </citation>
    <scope>NUCLEOTIDE SEQUENCE</scope>
    <source>
        <strain evidence="4">CramosumLFYP8</strain>
    </source>
</reference>
<dbReference type="InterPro" id="IPR037401">
    <property type="entry name" value="SnoaL-like"/>
</dbReference>
<dbReference type="SMART" id="SM00086">
    <property type="entry name" value="PAC"/>
    <property type="match status" value="2"/>
</dbReference>
<dbReference type="InterPro" id="IPR000160">
    <property type="entry name" value="GGDEF_dom"/>
</dbReference>
<dbReference type="SUPFAM" id="SSF54427">
    <property type="entry name" value="NTF2-like"/>
    <property type="match status" value="1"/>
</dbReference>
<dbReference type="CDD" id="cd01949">
    <property type="entry name" value="GGDEF"/>
    <property type="match status" value="1"/>
</dbReference>
<dbReference type="EMBL" id="CACRTL010000008">
    <property type="protein sequence ID" value="VYT59739.1"/>
    <property type="molecule type" value="Genomic_DNA"/>
</dbReference>
<dbReference type="GO" id="GO:0052621">
    <property type="term" value="F:diguanylate cyclase activity"/>
    <property type="evidence" value="ECO:0007669"/>
    <property type="project" value="UniProtKB-EC"/>
</dbReference>
<organism evidence="4">
    <name type="scientific">Thomasclavelia ramosa</name>
    <dbReference type="NCBI Taxonomy" id="1547"/>
    <lineage>
        <taxon>Bacteria</taxon>
        <taxon>Bacillati</taxon>
        <taxon>Bacillota</taxon>
        <taxon>Erysipelotrichia</taxon>
        <taxon>Erysipelotrichales</taxon>
        <taxon>Coprobacillaceae</taxon>
        <taxon>Thomasclavelia</taxon>
    </lineage>
</organism>
<dbReference type="Gene3D" id="3.30.450.20">
    <property type="entry name" value="PAS domain"/>
    <property type="match status" value="2"/>
</dbReference>
<gene>
    <name evidence="4" type="primary">ycdT_1</name>
    <name evidence="4" type="ORF">CRLFYP8_01252</name>
</gene>
<dbReference type="Gene3D" id="3.10.450.50">
    <property type="match status" value="1"/>
</dbReference>
<dbReference type="PANTHER" id="PTHR45138:SF9">
    <property type="entry name" value="DIGUANYLATE CYCLASE DGCM-RELATED"/>
    <property type="match status" value="1"/>
</dbReference>
<dbReference type="Pfam" id="PF00990">
    <property type="entry name" value="GGDEF"/>
    <property type="match status" value="1"/>
</dbReference>
<dbReference type="InterPro" id="IPR029787">
    <property type="entry name" value="Nucleotide_cyclase"/>
</dbReference>
<evidence type="ECO:0000259" key="3">
    <source>
        <dbReference type="PROSITE" id="PS50887"/>
    </source>
</evidence>
<dbReference type="SUPFAM" id="SSF55785">
    <property type="entry name" value="PYP-like sensor domain (PAS domain)"/>
    <property type="match status" value="2"/>
</dbReference>
<dbReference type="Pfam" id="PF13474">
    <property type="entry name" value="SnoaL_3"/>
    <property type="match status" value="1"/>
</dbReference>
<dbReference type="Pfam" id="PF08447">
    <property type="entry name" value="PAS_3"/>
    <property type="match status" value="1"/>
</dbReference>
<accession>A0A6N2XZ31</accession>
<feature type="coiled-coil region" evidence="1">
    <location>
        <begin position="139"/>
        <end position="166"/>
    </location>
</feature>
<dbReference type="InterPro" id="IPR013655">
    <property type="entry name" value="PAS_fold_3"/>
</dbReference>
<keyword evidence="1" id="KW-0175">Coiled coil</keyword>
<dbReference type="Gene3D" id="3.30.70.270">
    <property type="match status" value="1"/>
</dbReference>
<dbReference type="InterPro" id="IPR000014">
    <property type="entry name" value="PAS"/>
</dbReference>
<evidence type="ECO:0000313" key="4">
    <source>
        <dbReference type="EMBL" id="VYT59739.1"/>
    </source>
</evidence>
<dbReference type="EC" id="2.7.7.65" evidence="4"/>
<dbReference type="InterPro" id="IPR000700">
    <property type="entry name" value="PAS-assoc_C"/>
</dbReference>
<keyword evidence="4" id="KW-0808">Transferase</keyword>
<dbReference type="PANTHER" id="PTHR45138">
    <property type="entry name" value="REGULATORY COMPONENTS OF SENSORY TRANSDUCTION SYSTEM"/>
    <property type="match status" value="1"/>
</dbReference>
<dbReference type="PROSITE" id="PS50113">
    <property type="entry name" value="PAC"/>
    <property type="match status" value="1"/>
</dbReference>
<proteinExistence type="predicted"/>
<feature type="domain" description="PAC" evidence="2">
    <location>
        <begin position="234"/>
        <end position="285"/>
    </location>
</feature>
<dbReference type="InterPro" id="IPR035965">
    <property type="entry name" value="PAS-like_dom_sf"/>
</dbReference>
<dbReference type="SUPFAM" id="SSF55073">
    <property type="entry name" value="Nucleotide cyclase"/>
    <property type="match status" value="1"/>
</dbReference>
<dbReference type="RefSeq" id="WP_118143630.1">
    <property type="nucleotide sequence ID" value="NZ_CACRTL010000008.1"/>
</dbReference>
<dbReference type="InterPro" id="IPR032710">
    <property type="entry name" value="NTF2-like_dom_sf"/>
</dbReference>
<evidence type="ECO:0000259" key="2">
    <source>
        <dbReference type="PROSITE" id="PS50113"/>
    </source>
</evidence>
<feature type="domain" description="GGDEF" evidence="3">
    <location>
        <begin position="443"/>
        <end position="576"/>
    </location>
</feature>
<evidence type="ECO:0000256" key="1">
    <source>
        <dbReference type="SAM" id="Coils"/>
    </source>
</evidence>
<dbReference type="InterPro" id="IPR043128">
    <property type="entry name" value="Rev_trsase/Diguanyl_cyclase"/>
</dbReference>
<dbReference type="AlphaFoldDB" id="A0A6N2XZ31"/>
<protein>
    <submittedName>
        <fullName evidence="4">Putative diguanylate cyclase YcdT</fullName>
        <ecNumber evidence="4">2.7.7.65</ecNumber>
    </submittedName>
</protein>
<dbReference type="InterPro" id="IPR001610">
    <property type="entry name" value="PAC"/>
</dbReference>
<dbReference type="GO" id="GO:0043709">
    <property type="term" value="P:cell adhesion involved in single-species biofilm formation"/>
    <property type="evidence" value="ECO:0007669"/>
    <property type="project" value="TreeGrafter"/>
</dbReference>
<dbReference type="GO" id="GO:0005886">
    <property type="term" value="C:plasma membrane"/>
    <property type="evidence" value="ECO:0007669"/>
    <property type="project" value="TreeGrafter"/>
</dbReference>
<dbReference type="CDD" id="cd00130">
    <property type="entry name" value="PAS"/>
    <property type="match status" value="1"/>
</dbReference>
<keyword evidence="4" id="KW-0548">Nucleotidyltransferase</keyword>
<dbReference type="InterPro" id="IPR050469">
    <property type="entry name" value="Diguanylate_Cyclase"/>
</dbReference>
<dbReference type="PROSITE" id="PS50887">
    <property type="entry name" value="GGDEF"/>
    <property type="match status" value="1"/>
</dbReference>
<dbReference type="SMART" id="SM00267">
    <property type="entry name" value="GGDEF"/>
    <property type="match status" value="1"/>
</dbReference>
<name>A0A6N2XZ31_9FIRM</name>
<dbReference type="NCBIfam" id="TIGR00229">
    <property type="entry name" value="sensory_box"/>
    <property type="match status" value="1"/>
</dbReference>